<sequence length="37" mass="3961">MTSLSDLCVSLSVQRTAGCIYSARPRRESASSTQLGK</sequence>
<dbReference type="EMBL" id="VOFY01000002">
    <property type="protein sequence ID" value="KAA8595413.1"/>
    <property type="molecule type" value="Genomic_DNA"/>
</dbReference>
<accession>A0A5J5DQD4</accession>
<evidence type="ECO:0000313" key="2">
    <source>
        <dbReference type="Proteomes" id="UP000327493"/>
    </source>
</evidence>
<gene>
    <name evidence="1" type="ORF">FQN60_012548</name>
</gene>
<dbReference type="AlphaFoldDB" id="A0A5J5DQD4"/>
<keyword evidence="2" id="KW-1185">Reference proteome</keyword>
<protein>
    <submittedName>
        <fullName evidence="1">Uncharacterized protein</fullName>
    </submittedName>
</protein>
<name>A0A5J5DQD4_9PERO</name>
<evidence type="ECO:0000313" key="1">
    <source>
        <dbReference type="EMBL" id="KAA8595413.1"/>
    </source>
</evidence>
<organism evidence="1 2">
    <name type="scientific">Etheostoma spectabile</name>
    <name type="common">orangethroat darter</name>
    <dbReference type="NCBI Taxonomy" id="54343"/>
    <lineage>
        <taxon>Eukaryota</taxon>
        <taxon>Metazoa</taxon>
        <taxon>Chordata</taxon>
        <taxon>Craniata</taxon>
        <taxon>Vertebrata</taxon>
        <taxon>Euteleostomi</taxon>
        <taxon>Actinopterygii</taxon>
        <taxon>Neopterygii</taxon>
        <taxon>Teleostei</taxon>
        <taxon>Neoteleostei</taxon>
        <taxon>Acanthomorphata</taxon>
        <taxon>Eupercaria</taxon>
        <taxon>Perciformes</taxon>
        <taxon>Percoidei</taxon>
        <taxon>Percidae</taxon>
        <taxon>Etheostomatinae</taxon>
        <taxon>Etheostoma</taxon>
    </lineage>
</organism>
<proteinExistence type="predicted"/>
<dbReference type="Proteomes" id="UP000327493">
    <property type="component" value="Chromosome 2"/>
</dbReference>
<comment type="caution">
    <text evidence="1">The sequence shown here is derived from an EMBL/GenBank/DDBJ whole genome shotgun (WGS) entry which is preliminary data.</text>
</comment>
<reference evidence="1 2" key="1">
    <citation type="submission" date="2019-08" db="EMBL/GenBank/DDBJ databases">
        <title>A chromosome-level genome assembly, high-density linkage maps, and genome scans reveal the genomic architecture of hybrid incompatibilities underlying speciation via character displacement in darters (Percidae: Etheostominae).</title>
        <authorList>
            <person name="Moran R.L."/>
            <person name="Catchen J.M."/>
            <person name="Fuller R.C."/>
        </authorList>
    </citation>
    <scope>NUCLEOTIDE SEQUENCE [LARGE SCALE GENOMIC DNA]</scope>
    <source>
        <strain evidence="1">EspeVRDwgs_2016</strain>
        <tissue evidence="1">Muscle</tissue>
    </source>
</reference>